<name>A0A4Q8B7Z9_9ACTN</name>
<evidence type="ECO:0000313" key="3">
    <source>
        <dbReference type="Proteomes" id="UP000294114"/>
    </source>
</evidence>
<sequence length="55" mass="6528">MTVYVSRNAMADQSRRRPEPGHASSQWQVRPADPPLLTHVWRRLFEQQAREGDRR</sequence>
<organism evidence="2 3">
    <name type="scientific">Micromonospora kangleipakensis</name>
    <dbReference type="NCBI Taxonomy" id="1077942"/>
    <lineage>
        <taxon>Bacteria</taxon>
        <taxon>Bacillati</taxon>
        <taxon>Actinomycetota</taxon>
        <taxon>Actinomycetes</taxon>
        <taxon>Micromonosporales</taxon>
        <taxon>Micromonosporaceae</taxon>
        <taxon>Micromonospora</taxon>
    </lineage>
</organism>
<keyword evidence="3" id="KW-1185">Reference proteome</keyword>
<evidence type="ECO:0000256" key="1">
    <source>
        <dbReference type="SAM" id="MobiDB-lite"/>
    </source>
</evidence>
<evidence type="ECO:0000313" key="2">
    <source>
        <dbReference type="EMBL" id="RZU73812.1"/>
    </source>
</evidence>
<protein>
    <submittedName>
        <fullName evidence="2">Uncharacterized protein</fullName>
    </submittedName>
</protein>
<dbReference type="RefSeq" id="WP_341273626.1">
    <property type="nucleotide sequence ID" value="NZ_SHLD01000001.1"/>
</dbReference>
<dbReference type="AlphaFoldDB" id="A0A4Q8B7Z9"/>
<dbReference type="EMBL" id="SHLD01000001">
    <property type="protein sequence ID" value="RZU73812.1"/>
    <property type="molecule type" value="Genomic_DNA"/>
</dbReference>
<comment type="caution">
    <text evidence="2">The sequence shown here is derived from an EMBL/GenBank/DDBJ whole genome shotgun (WGS) entry which is preliminary data.</text>
</comment>
<accession>A0A4Q8B7Z9</accession>
<gene>
    <name evidence="2" type="ORF">EV384_2240</name>
</gene>
<feature type="region of interest" description="Disordered" evidence="1">
    <location>
        <begin position="1"/>
        <end position="32"/>
    </location>
</feature>
<dbReference type="Proteomes" id="UP000294114">
    <property type="component" value="Unassembled WGS sequence"/>
</dbReference>
<proteinExistence type="predicted"/>
<reference evidence="2 3" key="1">
    <citation type="submission" date="2019-02" db="EMBL/GenBank/DDBJ databases">
        <title>Sequencing the genomes of 1000 actinobacteria strains.</title>
        <authorList>
            <person name="Klenk H.-P."/>
        </authorList>
    </citation>
    <scope>NUCLEOTIDE SEQUENCE [LARGE SCALE GENOMIC DNA]</scope>
    <source>
        <strain evidence="2 3">DSM 45612</strain>
    </source>
</reference>
<dbReference type="NCBIfam" id="NF041725">
    <property type="entry name" value="phane_AmcA_5"/>
    <property type="match status" value="1"/>
</dbReference>